<evidence type="ECO:0000256" key="4">
    <source>
        <dbReference type="ARBA" id="ARBA00022857"/>
    </source>
</evidence>
<dbReference type="GeneID" id="106813917"/>
<reference evidence="7" key="1">
    <citation type="submission" date="2025-08" db="UniProtKB">
        <authorList>
            <consortium name="RefSeq"/>
        </authorList>
    </citation>
    <scope>IDENTIFICATION</scope>
</reference>
<keyword evidence="6" id="KW-1185">Reference proteome</keyword>
<gene>
    <name evidence="7" type="primary">LOC106813917</name>
</gene>
<proteinExistence type="predicted"/>
<keyword evidence="3" id="KW-0274">FAD</keyword>
<evidence type="ECO:0000256" key="1">
    <source>
        <dbReference type="ARBA" id="ARBA00022630"/>
    </source>
</evidence>
<name>A0ABM1EN76_PRICU</name>
<protein>
    <submittedName>
        <fullName evidence="7">All-trans-retinol 13,14-reductase</fullName>
    </submittedName>
</protein>
<dbReference type="Gene3D" id="3.40.630.60">
    <property type="match status" value="1"/>
</dbReference>
<evidence type="ECO:0000256" key="3">
    <source>
        <dbReference type="ARBA" id="ARBA00022827"/>
    </source>
</evidence>
<dbReference type="PANTHER" id="PTHR46091">
    <property type="entry name" value="BLR7054 PROTEIN"/>
    <property type="match status" value="1"/>
</dbReference>
<evidence type="ECO:0000313" key="6">
    <source>
        <dbReference type="Proteomes" id="UP000695022"/>
    </source>
</evidence>
<accession>A0ABM1EN76</accession>
<dbReference type="InterPro" id="IPR038581">
    <property type="entry name" value="ODC_AZ_sf"/>
</dbReference>
<keyword evidence="5" id="KW-0520">NAD</keyword>
<dbReference type="PANTHER" id="PTHR46091:SF3">
    <property type="entry name" value="AMINE OXIDASE DOMAIN-CONTAINING PROTEIN"/>
    <property type="match status" value="1"/>
</dbReference>
<dbReference type="RefSeq" id="XP_014673647.1">
    <property type="nucleotide sequence ID" value="XM_014818161.1"/>
</dbReference>
<keyword evidence="1" id="KW-0285">Flavoprotein</keyword>
<keyword evidence="2" id="KW-0732">Signal</keyword>
<organism evidence="6 7">
    <name type="scientific">Priapulus caudatus</name>
    <name type="common">Priapulid worm</name>
    <dbReference type="NCBI Taxonomy" id="37621"/>
    <lineage>
        <taxon>Eukaryota</taxon>
        <taxon>Metazoa</taxon>
        <taxon>Ecdysozoa</taxon>
        <taxon>Scalidophora</taxon>
        <taxon>Priapulida</taxon>
        <taxon>Priapulimorpha</taxon>
        <taxon>Priapulimorphida</taxon>
        <taxon>Priapulidae</taxon>
        <taxon>Priapulus</taxon>
    </lineage>
</organism>
<dbReference type="Proteomes" id="UP000695022">
    <property type="component" value="Unplaced"/>
</dbReference>
<evidence type="ECO:0000256" key="2">
    <source>
        <dbReference type="ARBA" id="ARBA00022729"/>
    </source>
</evidence>
<sequence>MRSPVKEVLVRRGKAVGVKVQKSSGDINIFAPLIISDAGVFNTLQNLLPREIAAKSYMHPLIEKGKIKHGHGAMSLFVGLKGGTKELGLSKVNIWAYLASLIRTFMFLGFTPAPPGSEPVGARKIGDENFLMVYTVE</sequence>
<keyword evidence="4" id="KW-0521">NADP</keyword>
<evidence type="ECO:0000313" key="7">
    <source>
        <dbReference type="RefSeq" id="XP_014673647.1"/>
    </source>
</evidence>
<evidence type="ECO:0000256" key="5">
    <source>
        <dbReference type="ARBA" id="ARBA00023027"/>
    </source>
</evidence>
<dbReference type="InterPro" id="IPR052206">
    <property type="entry name" value="Retinol_saturase"/>
</dbReference>